<dbReference type="RefSeq" id="WP_345304787.1">
    <property type="nucleotide sequence ID" value="NZ_BAABJE010000030.1"/>
</dbReference>
<dbReference type="InterPro" id="IPR051916">
    <property type="entry name" value="GPI-anchor_lipid_remodeler"/>
</dbReference>
<dbReference type="Pfam" id="PF03372">
    <property type="entry name" value="Exo_endo_phos"/>
    <property type="match status" value="1"/>
</dbReference>
<proteinExistence type="predicted"/>
<dbReference type="Proteomes" id="UP001499959">
    <property type="component" value="Unassembled WGS sequence"/>
</dbReference>
<reference evidence="3" key="1">
    <citation type="journal article" date="2019" name="Int. J. Syst. Evol. Microbiol.">
        <title>The Global Catalogue of Microorganisms (GCM) 10K type strain sequencing project: providing services to taxonomists for standard genome sequencing and annotation.</title>
        <authorList>
            <consortium name="The Broad Institute Genomics Platform"/>
            <consortium name="The Broad Institute Genome Sequencing Center for Infectious Disease"/>
            <person name="Wu L."/>
            <person name="Ma J."/>
        </authorList>
    </citation>
    <scope>NUCLEOTIDE SEQUENCE [LARGE SCALE GENOMIC DNA]</scope>
    <source>
        <strain evidence="3">JCM 18204</strain>
    </source>
</reference>
<evidence type="ECO:0000313" key="2">
    <source>
        <dbReference type="EMBL" id="GAA4806412.1"/>
    </source>
</evidence>
<keyword evidence="2" id="KW-0378">Hydrolase</keyword>
<comment type="caution">
    <text evidence="2">The sequence shown here is derived from an EMBL/GenBank/DDBJ whole genome shotgun (WGS) entry which is preliminary data.</text>
</comment>
<feature type="domain" description="Endonuclease/exonuclease/phosphatase" evidence="1">
    <location>
        <begin position="43"/>
        <end position="275"/>
    </location>
</feature>
<gene>
    <name evidence="2" type="ORF">GCM10023307_36270</name>
</gene>
<keyword evidence="3" id="KW-1185">Reference proteome</keyword>
<sequence length="285" mass="31384">MRAIRTRIVAALVLRSAIAALLFAMLLAGCHRGTRADAPLTVVTLNLWHDKQDWPHRQDLIVAGLQAQSPDVILLQEVLQDAGLPNQAATLAERLGYRYRFFSVDPPDRARRYGNAILTRAEPLATHEIKLAPLDDYRNAGHVLADIGGRRISIYVTHLHHTAEGGAIRARQVEDLLAFVAATRGDAPVLIGGDFNTRADAPELKPLADAFVDAYATAHPGEDVDAPERSTLNTHAGHAPLRIDHVFFPRDAFRIDDARIILDRADANGAWPSDHYGVRVRLLPR</sequence>
<keyword evidence="2" id="KW-0255">Endonuclease</keyword>
<name>A0ABP9C906_9GAMM</name>
<dbReference type="SUPFAM" id="SSF56219">
    <property type="entry name" value="DNase I-like"/>
    <property type="match status" value="1"/>
</dbReference>
<protein>
    <submittedName>
        <fullName evidence="2">Endonuclease/exonuclease/phosphatase family protein</fullName>
    </submittedName>
</protein>
<dbReference type="PROSITE" id="PS51257">
    <property type="entry name" value="PROKAR_LIPOPROTEIN"/>
    <property type="match status" value="1"/>
</dbReference>
<organism evidence="2 3">
    <name type="scientific">Lysobacter hankyongensis</name>
    <dbReference type="NCBI Taxonomy" id="1176535"/>
    <lineage>
        <taxon>Bacteria</taxon>
        <taxon>Pseudomonadati</taxon>
        <taxon>Pseudomonadota</taxon>
        <taxon>Gammaproteobacteria</taxon>
        <taxon>Lysobacterales</taxon>
        <taxon>Lysobacteraceae</taxon>
        <taxon>Lysobacter</taxon>
    </lineage>
</organism>
<dbReference type="InterPro" id="IPR005135">
    <property type="entry name" value="Endo/exonuclease/phosphatase"/>
</dbReference>
<dbReference type="Gene3D" id="3.60.10.10">
    <property type="entry name" value="Endonuclease/exonuclease/phosphatase"/>
    <property type="match status" value="1"/>
</dbReference>
<accession>A0ABP9C906</accession>
<keyword evidence="2" id="KW-0540">Nuclease</keyword>
<dbReference type="InterPro" id="IPR036691">
    <property type="entry name" value="Endo/exonu/phosph_ase_sf"/>
</dbReference>
<dbReference type="PANTHER" id="PTHR14859:SF15">
    <property type="entry name" value="ENDONUCLEASE_EXONUCLEASE_PHOSPHATASE DOMAIN-CONTAINING PROTEIN"/>
    <property type="match status" value="1"/>
</dbReference>
<evidence type="ECO:0000259" key="1">
    <source>
        <dbReference type="Pfam" id="PF03372"/>
    </source>
</evidence>
<dbReference type="PANTHER" id="PTHR14859">
    <property type="entry name" value="CALCOFLUOR WHITE HYPERSENSITIVE PROTEIN PRECURSOR"/>
    <property type="match status" value="1"/>
</dbReference>
<dbReference type="GO" id="GO:0004519">
    <property type="term" value="F:endonuclease activity"/>
    <property type="evidence" value="ECO:0007669"/>
    <property type="project" value="UniProtKB-KW"/>
</dbReference>
<evidence type="ECO:0000313" key="3">
    <source>
        <dbReference type="Proteomes" id="UP001499959"/>
    </source>
</evidence>
<dbReference type="EMBL" id="BAABJE010000030">
    <property type="protein sequence ID" value="GAA4806412.1"/>
    <property type="molecule type" value="Genomic_DNA"/>
</dbReference>